<comment type="caution">
    <text evidence="1">The sequence shown here is derived from an EMBL/GenBank/DDBJ whole genome shotgun (WGS) entry which is preliminary data.</text>
</comment>
<dbReference type="EMBL" id="JBHSWG010000001">
    <property type="protein sequence ID" value="MFC6761108.1"/>
    <property type="molecule type" value="Genomic_DNA"/>
</dbReference>
<keyword evidence="2" id="KW-1185">Reference proteome</keyword>
<dbReference type="InterPro" id="IPR014917">
    <property type="entry name" value="DUF1800"/>
</dbReference>
<evidence type="ECO:0000313" key="1">
    <source>
        <dbReference type="EMBL" id="MFC6761108.1"/>
    </source>
</evidence>
<proteinExistence type="predicted"/>
<organism evidence="1 2">
    <name type="scientific">Sulfitobacter porphyrae</name>
    <dbReference type="NCBI Taxonomy" id="1246864"/>
    <lineage>
        <taxon>Bacteria</taxon>
        <taxon>Pseudomonadati</taxon>
        <taxon>Pseudomonadota</taxon>
        <taxon>Alphaproteobacteria</taxon>
        <taxon>Rhodobacterales</taxon>
        <taxon>Roseobacteraceae</taxon>
        <taxon>Sulfitobacter</taxon>
    </lineage>
</organism>
<dbReference type="Pfam" id="PF08811">
    <property type="entry name" value="DUF1800"/>
    <property type="match status" value="1"/>
</dbReference>
<dbReference type="Proteomes" id="UP001596353">
    <property type="component" value="Unassembled WGS sequence"/>
</dbReference>
<gene>
    <name evidence="1" type="ORF">ACFQFQ_19065</name>
</gene>
<sequence length="461" mass="51172">MGFSPHLAERRFGYGASPLVAPPASVAAMLDTLRGEDVMARQFPIPGFRPFQDAHIVKMRFDAFARKETTSPEQAADARKKSDAIVHDFIRERLRSFGQMQLRRIHGTDSFRERLVAFWADHFTVQGKFSMLKQAVPAYAEEAVRPHVSGRFVDLLTACITHPIMLEYLDQTTSIGPDSKRGQRKGNRRGLNENLARELLELHTLGVGSAYDQADVRQMAELLTGMTRTRDYTFVYRKGWAEPGTETVLGKTYGDRKDMTPIRDALNDLALHPDTARHLATKLAVHFVADTPPEDLVARLTTAYLDSGGDLMALYEALLDDPLAWQMPATNMRPPLEYVSTALRALAVPPDRIQALKPKETRNWFLGPLNVMGQDWQSPSGPDGWPEADGAWVTPQGVAARLEWAMTVPSRLLDDLPEPAAFLRSTLGPDAPEPLKFATAAAETRAVGIGLVLVSPALQRR</sequence>
<accession>A0ABW2B8G6</accession>
<name>A0ABW2B8G6_9RHOB</name>
<reference evidence="2" key="1">
    <citation type="journal article" date="2019" name="Int. J. Syst. Evol. Microbiol.">
        <title>The Global Catalogue of Microorganisms (GCM) 10K type strain sequencing project: providing services to taxonomists for standard genome sequencing and annotation.</title>
        <authorList>
            <consortium name="The Broad Institute Genomics Platform"/>
            <consortium name="The Broad Institute Genome Sequencing Center for Infectious Disease"/>
            <person name="Wu L."/>
            <person name="Ma J."/>
        </authorList>
    </citation>
    <scope>NUCLEOTIDE SEQUENCE [LARGE SCALE GENOMIC DNA]</scope>
    <source>
        <strain evidence="2">CCUG 66188</strain>
    </source>
</reference>
<evidence type="ECO:0000313" key="2">
    <source>
        <dbReference type="Proteomes" id="UP001596353"/>
    </source>
</evidence>
<protein>
    <submittedName>
        <fullName evidence="1">DUF1800 family protein</fullName>
    </submittedName>
</protein>